<dbReference type="EMBL" id="CM007656">
    <property type="protein sequence ID" value="ONI02410.1"/>
    <property type="molecule type" value="Genomic_DNA"/>
</dbReference>
<protein>
    <submittedName>
        <fullName evidence="2">Uncharacterized protein</fullName>
    </submittedName>
</protein>
<organism evidence="2 3">
    <name type="scientific">Prunus persica</name>
    <name type="common">Peach</name>
    <name type="synonym">Amygdalus persica</name>
    <dbReference type="NCBI Taxonomy" id="3760"/>
    <lineage>
        <taxon>Eukaryota</taxon>
        <taxon>Viridiplantae</taxon>
        <taxon>Streptophyta</taxon>
        <taxon>Embryophyta</taxon>
        <taxon>Tracheophyta</taxon>
        <taxon>Spermatophyta</taxon>
        <taxon>Magnoliopsida</taxon>
        <taxon>eudicotyledons</taxon>
        <taxon>Gunneridae</taxon>
        <taxon>Pentapetalae</taxon>
        <taxon>rosids</taxon>
        <taxon>fabids</taxon>
        <taxon>Rosales</taxon>
        <taxon>Rosaceae</taxon>
        <taxon>Amygdaloideae</taxon>
        <taxon>Amygdaleae</taxon>
        <taxon>Prunus</taxon>
    </lineage>
</organism>
<evidence type="ECO:0000313" key="3">
    <source>
        <dbReference type="Proteomes" id="UP000006882"/>
    </source>
</evidence>
<dbReference type="Gramene" id="ONI02410">
    <property type="protein sequence ID" value="ONI02410"/>
    <property type="gene ID" value="PRUPE_6G196700"/>
</dbReference>
<sequence>MELRQLCRSERLPEQLSVFLRLYSSSTMTSVHFDNLKHHFHLCTSRHGDGLVIIYLFYCSLMSILIFAQVVRVYFILFYSKL</sequence>
<keyword evidence="1" id="KW-0812">Transmembrane</keyword>
<dbReference type="AlphaFoldDB" id="A0A251NUK2"/>
<keyword evidence="1" id="KW-1133">Transmembrane helix</keyword>
<keyword evidence="3" id="KW-1185">Reference proteome</keyword>
<accession>A0A251NUK2</accession>
<proteinExistence type="predicted"/>
<feature type="transmembrane region" description="Helical" evidence="1">
    <location>
        <begin position="52"/>
        <end position="79"/>
    </location>
</feature>
<reference evidence="2 3" key="1">
    <citation type="journal article" date="2013" name="Nat. Genet.">
        <title>The high-quality draft genome of peach (Prunus persica) identifies unique patterns of genetic diversity, domestication and genome evolution.</title>
        <authorList>
            <consortium name="International Peach Genome Initiative"/>
            <person name="Verde I."/>
            <person name="Abbott A.G."/>
            <person name="Scalabrin S."/>
            <person name="Jung S."/>
            <person name="Shu S."/>
            <person name="Marroni F."/>
            <person name="Zhebentyayeva T."/>
            <person name="Dettori M.T."/>
            <person name="Grimwood J."/>
            <person name="Cattonaro F."/>
            <person name="Zuccolo A."/>
            <person name="Rossini L."/>
            <person name="Jenkins J."/>
            <person name="Vendramin E."/>
            <person name="Meisel L.A."/>
            <person name="Decroocq V."/>
            <person name="Sosinski B."/>
            <person name="Prochnik S."/>
            <person name="Mitros T."/>
            <person name="Policriti A."/>
            <person name="Cipriani G."/>
            <person name="Dondini L."/>
            <person name="Ficklin S."/>
            <person name="Goodstein D.M."/>
            <person name="Xuan P."/>
            <person name="Del Fabbro C."/>
            <person name="Aramini V."/>
            <person name="Copetti D."/>
            <person name="Gonzalez S."/>
            <person name="Horner D.S."/>
            <person name="Falchi R."/>
            <person name="Lucas S."/>
            <person name="Mica E."/>
            <person name="Maldonado J."/>
            <person name="Lazzari B."/>
            <person name="Bielenberg D."/>
            <person name="Pirona R."/>
            <person name="Miculan M."/>
            <person name="Barakat A."/>
            <person name="Testolin R."/>
            <person name="Stella A."/>
            <person name="Tartarini S."/>
            <person name="Tonutti P."/>
            <person name="Arus P."/>
            <person name="Orellana A."/>
            <person name="Wells C."/>
            <person name="Main D."/>
            <person name="Vizzotto G."/>
            <person name="Silva H."/>
            <person name="Salamini F."/>
            <person name="Schmutz J."/>
            <person name="Morgante M."/>
            <person name="Rokhsar D.S."/>
        </authorList>
    </citation>
    <scope>NUCLEOTIDE SEQUENCE [LARGE SCALE GENOMIC DNA]</scope>
    <source>
        <strain evidence="3">cv. Nemared</strain>
    </source>
</reference>
<name>A0A251NUK2_PRUPE</name>
<keyword evidence="1" id="KW-0472">Membrane</keyword>
<gene>
    <name evidence="2" type="ORF">PRUPE_6G196700</name>
</gene>
<evidence type="ECO:0000256" key="1">
    <source>
        <dbReference type="SAM" id="Phobius"/>
    </source>
</evidence>
<dbReference type="Proteomes" id="UP000006882">
    <property type="component" value="Chromosome G6"/>
</dbReference>
<evidence type="ECO:0000313" key="2">
    <source>
        <dbReference type="EMBL" id="ONI02410.1"/>
    </source>
</evidence>